<accession>A0ABW2UFR7</accession>
<proteinExistence type="predicted"/>
<sequence>MRDTVSAVPAELTAPLAPERDLRLDVLRGLALVTIYINHVPGTVFERFTSRNFGFSDAAEAFVVMSGIAAGLAYSAQFRKPALWPAVARVWGRAWTLYLVHVTITFMAIAIAAGAAQYFGLYGMIQRNNLAPLFRNPLEVLVGLPTLGHQIGYFNILPLYITLLLATPLIFPLALRAPWLLIAGSVCLWALAGQFRLNLPAYPNPGGWFFNPLSWQLIFIIGLCTGIAMRDGRRLVPVRAGLVWACGLFLLFVLAWMKLPAVGSGGRAVLGQLRDWGLPFYLTGFDKTFVSLPRLLHVLALFYLLSAVPLVRKVCASGVMQPLALMGRHALPVFALGSVLCILMQAFKLGLPPSMGLDVAVIAGGLLAQWALARTRDWSAAHRRRLAQ</sequence>
<dbReference type="Pfam" id="PF10129">
    <property type="entry name" value="OpgC_C"/>
    <property type="match status" value="1"/>
</dbReference>
<feature type="transmembrane region" description="Helical" evidence="1">
    <location>
        <begin position="97"/>
        <end position="119"/>
    </location>
</feature>
<feature type="transmembrane region" description="Helical" evidence="1">
    <location>
        <begin position="58"/>
        <end position="76"/>
    </location>
</feature>
<feature type="transmembrane region" description="Helical" evidence="1">
    <location>
        <begin position="323"/>
        <end position="347"/>
    </location>
</feature>
<comment type="caution">
    <text evidence="2">The sequence shown here is derived from an EMBL/GenBank/DDBJ whole genome shotgun (WGS) entry which is preliminary data.</text>
</comment>
<dbReference type="EMBL" id="JBHTFQ010000001">
    <property type="protein sequence ID" value="MFC7702826.1"/>
    <property type="molecule type" value="Genomic_DNA"/>
</dbReference>
<dbReference type="PIRSF" id="PIRSF028704">
    <property type="entry name" value="UPC028704"/>
    <property type="match status" value="1"/>
</dbReference>
<keyword evidence="1" id="KW-1133">Transmembrane helix</keyword>
<organism evidence="2 3">
    <name type="scientific">Plastorhodobacter daqingensis</name>
    <dbReference type="NCBI Taxonomy" id="1387281"/>
    <lineage>
        <taxon>Bacteria</taxon>
        <taxon>Pseudomonadati</taxon>
        <taxon>Pseudomonadota</taxon>
        <taxon>Alphaproteobacteria</taxon>
        <taxon>Rhodobacterales</taxon>
        <taxon>Paracoccaceae</taxon>
        <taxon>Plastorhodobacter</taxon>
    </lineage>
</organism>
<keyword evidence="1" id="KW-0472">Membrane</keyword>
<feature type="transmembrane region" description="Helical" evidence="1">
    <location>
        <begin position="178"/>
        <end position="197"/>
    </location>
</feature>
<evidence type="ECO:0000313" key="2">
    <source>
        <dbReference type="EMBL" id="MFC7702826.1"/>
    </source>
</evidence>
<feature type="transmembrane region" description="Helical" evidence="1">
    <location>
        <begin position="241"/>
        <end position="259"/>
    </location>
</feature>
<evidence type="ECO:0000256" key="1">
    <source>
        <dbReference type="SAM" id="Phobius"/>
    </source>
</evidence>
<dbReference type="InterPro" id="IPR014550">
    <property type="entry name" value="UCP028704_OpgC"/>
</dbReference>
<feature type="transmembrane region" description="Helical" evidence="1">
    <location>
        <begin position="353"/>
        <end position="373"/>
    </location>
</feature>
<dbReference type="RefSeq" id="WP_377397922.1">
    <property type="nucleotide sequence ID" value="NZ_JBHTFQ010000001.1"/>
</dbReference>
<keyword evidence="1" id="KW-0812">Transmembrane</keyword>
<name>A0ABW2UFR7_9RHOB</name>
<keyword evidence="3" id="KW-1185">Reference proteome</keyword>
<protein>
    <submittedName>
        <fullName evidence="2">OpgC family protein</fullName>
    </submittedName>
</protein>
<feature type="transmembrane region" description="Helical" evidence="1">
    <location>
        <begin position="295"/>
        <end position="311"/>
    </location>
</feature>
<evidence type="ECO:0000313" key="3">
    <source>
        <dbReference type="Proteomes" id="UP001596516"/>
    </source>
</evidence>
<feature type="transmembrane region" description="Helical" evidence="1">
    <location>
        <begin position="151"/>
        <end position="171"/>
    </location>
</feature>
<dbReference type="Proteomes" id="UP001596516">
    <property type="component" value="Unassembled WGS sequence"/>
</dbReference>
<feature type="transmembrane region" description="Helical" evidence="1">
    <location>
        <begin position="209"/>
        <end position="229"/>
    </location>
</feature>
<dbReference type="PANTHER" id="PTHR38592:SF3">
    <property type="entry name" value="BLL4819 PROTEIN"/>
    <property type="match status" value="1"/>
</dbReference>
<gene>
    <name evidence="2" type="ORF">ACFQXB_01300</name>
</gene>
<reference evidence="3" key="1">
    <citation type="journal article" date="2019" name="Int. J. Syst. Evol. Microbiol.">
        <title>The Global Catalogue of Microorganisms (GCM) 10K type strain sequencing project: providing services to taxonomists for standard genome sequencing and annotation.</title>
        <authorList>
            <consortium name="The Broad Institute Genomics Platform"/>
            <consortium name="The Broad Institute Genome Sequencing Center for Infectious Disease"/>
            <person name="Wu L."/>
            <person name="Ma J."/>
        </authorList>
    </citation>
    <scope>NUCLEOTIDE SEQUENCE [LARGE SCALE GENOMIC DNA]</scope>
    <source>
        <strain evidence="3">CGMCC 1.12750</strain>
    </source>
</reference>
<dbReference type="PANTHER" id="PTHR38592">
    <property type="entry name" value="BLL4819 PROTEIN"/>
    <property type="match status" value="1"/>
</dbReference>